<protein>
    <submittedName>
        <fullName evidence="2">Uncharacterized protein</fullName>
    </submittedName>
</protein>
<proteinExistence type="predicted"/>
<feature type="region of interest" description="Disordered" evidence="1">
    <location>
        <begin position="277"/>
        <end position="348"/>
    </location>
</feature>
<dbReference type="AlphaFoldDB" id="A0A5C8FVW1"/>
<feature type="compositionally biased region" description="Polar residues" evidence="1">
    <location>
        <begin position="320"/>
        <end position="329"/>
    </location>
</feature>
<dbReference type="Proteomes" id="UP000322327">
    <property type="component" value="Unassembled WGS sequence"/>
</dbReference>
<dbReference type="RefSeq" id="WP_147531610.1">
    <property type="nucleotide sequence ID" value="NZ_SAYI01000021.1"/>
</dbReference>
<comment type="caution">
    <text evidence="2">The sequence shown here is derived from an EMBL/GenBank/DDBJ whole genome shotgun (WGS) entry which is preliminary data.</text>
</comment>
<feature type="compositionally biased region" description="Basic and acidic residues" evidence="1">
    <location>
        <begin position="310"/>
        <end position="319"/>
    </location>
</feature>
<evidence type="ECO:0000256" key="1">
    <source>
        <dbReference type="SAM" id="MobiDB-lite"/>
    </source>
</evidence>
<reference evidence="2 3" key="1">
    <citation type="journal article" date="1992" name="Lakartidningen">
        <title>[Penicillin V and not amoxicillin is the first choice preparation in acute otitis].</title>
        <authorList>
            <person name="Kamme C."/>
            <person name="Lundgren K."/>
            <person name="Prellner K."/>
        </authorList>
    </citation>
    <scope>NUCLEOTIDE SEQUENCE [LARGE SCALE GENOMIC DNA]</scope>
    <source>
        <strain evidence="2 3">PC3053II</strain>
    </source>
</reference>
<sequence length="348" mass="38430">MSQTSIQNKQTIRYGSAKVLIGDRFDKLIDIGAARSVALKETVTTVDVESDNAGVIASLVSEHKMEVTLDNLEINFKRYFEMRGGIDNLEEYDGKTEVKKEYVVESGTYKLNELIQVPFYNADNSAVSIEKVYKKSSATCGQSPIANILIEEASYEKVETNGIKIKSNNIKPNSDTIIIVYKQTPARMIRMGTGGKSSTIKPRCIKIVNTDANGKELRIYLPQASISSGLEFSFPADKSQDVIVNKLSFSATTNSNQKAGEQLAYYEDEQAVYEEDNGIEETGEDKKNTDENPAGNNPIENNPVENNAEQDTKDNKDNNGDSQTQTDTENGTEENPDANGEQSQENTL</sequence>
<gene>
    <name evidence="2" type="ORF">EPJ76_10505</name>
</gene>
<organism evidence="2 3">
    <name type="scientific">Brachyspira aalborgi</name>
    <dbReference type="NCBI Taxonomy" id="29522"/>
    <lineage>
        <taxon>Bacteria</taxon>
        <taxon>Pseudomonadati</taxon>
        <taxon>Spirochaetota</taxon>
        <taxon>Spirochaetia</taxon>
        <taxon>Brachyspirales</taxon>
        <taxon>Brachyspiraceae</taxon>
        <taxon>Brachyspira</taxon>
    </lineage>
</organism>
<feature type="compositionally biased region" description="Low complexity" evidence="1">
    <location>
        <begin position="296"/>
        <end position="307"/>
    </location>
</feature>
<evidence type="ECO:0000313" key="2">
    <source>
        <dbReference type="EMBL" id="TXJ53833.1"/>
    </source>
</evidence>
<accession>A0A5C8FVW1</accession>
<dbReference type="EMBL" id="SAYI01000021">
    <property type="protein sequence ID" value="TXJ53833.1"/>
    <property type="molecule type" value="Genomic_DNA"/>
</dbReference>
<name>A0A5C8FVW1_9SPIR</name>
<evidence type="ECO:0000313" key="3">
    <source>
        <dbReference type="Proteomes" id="UP000322327"/>
    </source>
</evidence>